<comment type="caution">
    <text evidence="3">The sequence shown here is derived from an EMBL/GenBank/DDBJ whole genome shotgun (WGS) entry which is preliminary data.</text>
</comment>
<dbReference type="Proteomes" id="UP000696485">
    <property type="component" value="Unassembled WGS sequence"/>
</dbReference>
<organism evidence="3 4">
    <name type="scientific">Podila minutissima</name>
    <dbReference type="NCBI Taxonomy" id="64525"/>
    <lineage>
        <taxon>Eukaryota</taxon>
        <taxon>Fungi</taxon>
        <taxon>Fungi incertae sedis</taxon>
        <taxon>Mucoromycota</taxon>
        <taxon>Mortierellomycotina</taxon>
        <taxon>Mortierellomycetes</taxon>
        <taxon>Mortierellales</taxon>
        <taxon>Mortierellaceae</taxon>
        <taxon>Podila</taxon>
    </lineage>
</organism>
<feature type="compositionally biased region" description="Acidic residues" evidence="1">
    <location>
        <begin position="49"/>
        <end position="58"/>
    </location>
</feature>
<dbReference type="EMBL" id="JAAAUY010000419">
    <property type="protein sequence ID" value="KAF9330133.1"/>
    <property type="molecule type" value="Genomic_DNA"/>
</dbReference>
<accession>A0A9P5VLA6</accession>
<sequence>MPNPFQDNSPPSSKTRTAPVAADTIASRSSSSSSSHRNCDAASQHQQEDQEQDQEDEGDRTKDDISMRENPLIHLTRSQREAAVENLEIETMDRIQKLRASIGVLAGSLRFRADLELNRLPTSIRSMTVEEFWFKYNGNAKEYLKLQTKVKTEANTSFLHAIGMDRKRNREGSESAKDQWEQSQRGKDDTVNGAGENTGVC</sequence>
<feature type="compositionally biased region" description="Polar residues" evidence="1">
    <location>
        <begin position="1"/>
        <end position="16"/>
    </location>
</feature>
<name>A0A9P5VLA6_9FUNG</name>
<keyword evidence="4" id="KW-1185">Reference proteome</keyword>
<protein>
    <recommendedName>
        <fullName evidence="2">Borealin N-terminal domain-containing protein</fullName>
    </recommendedName>
</protein>
<reference evidence="3" key="1">
    <citation type="journal article" date="2020" name="Fungal Divers.">
        <title>Resolving the Mortierellaceae phylogeny through synthesis of multi-gene phylogenetics and phylogenomics.</title>
        <authorList>
            <person name="Vandepol N."/>
            <person name="Liber J."/>
            <person name="Desiro A."/>
            <person name="Na H."/>
            <person name="Kennedy M."/>
            <person name="Barry K."/>
            <person name="Grigoriev I.V."/>
            <person name="Miller A.N."/>
            <person name="O'Donnell K."/>
            <person name="Stajich J.E."/>
            <person name="Bonito G."/>
        </authorList>
    </citation>
    <scope>NUCLEOTIDE SEQUENCE</scope>
    <source>
        <strain evidence="3">NVP1</strain>
    </source>
</reference>
<gene>
    <name evidence="3" type="ORF">BG006_006873</name>
</gene>
<feature type="region of interest" description="Disordered" evidence="1">
    <location>
        <begin position="162"/>
        <end position="201"/>
    </location>
</feature>
<feature type="region of interest" description="Disordered" evidence="1">
    <location>
        <begin position="1"/>
        <end position="72"/>
    </location>
</feature>
<dbReference type="Pfam" id="PF10444">
    <property type="entry name" value="Nbl1_Borealin_N"/>
    <property type="match status" value="1"/>
</dbReference>
<dbReference type="AlphaFoldDB" id="A0A9P5VLA6"/>
<proteinExistence type="predicted"/>
<dbReference type="InterPro" id="IPR018851">
    <property type="entry name" value="Borealin_N"/>
</dbReference>
<feature type="domain" description="Borealin N-terminal" evidence="2">
    <location>
        <begin position="79"/>
        <end position="132"/>
    </location>
</feature>
<dbReference type="Gene3D" id="6.10.250.1900">
    <property type="match status" value="1"/>
</dbReference>
<evidence type="ECO:0000256" key="1">
    <source>
        <dbReference type="SAM" id="MobiDB-lite"/>
    </source>
</evidence>
<evidence type="ECO:0000313" key="4">
    <source>
        <dbReference type="Proteomes" id="UP000696485"/>
    </source>
</evidence>
<feature type="compositionally biased region" description="Basic and acidic residues" evidence="1">
    <location>
        <begin position="163"/>
        <end position="190"/>
    </location>
</feature>
<evidence type="ECO:0000313" key="3">
    <source>
        <dbReference type="EMBL" id="KAF9330133.1"/>
    </source>
</evidence>
<evidence type="ECO:0000259" key="2">
    <source>
        <dbReference type="Pfam" id="PF10444"/>
    </source>
</evidence>